<comment type="caution">
    <text evidence="4">The sequence shown here is derived from an EMBL/GenBank/DDBJ whole genome shotgun (WGS) entry which is preliminary data.</text>
</comment>
<dbReference type="Pfam" id="PF14684">
    <property type="entry name" value="Tricorn_C1"/>
    <property type="match status" value="1"/>
</dbReference>
<evidence type="ECO:0000259" key="3">
    <source>
        <dbReference type="SMART" id="SM00245"/>
    </source>
</evidence>
<organism evidence="4 5">
    <name type="scientific">Streptomyces hiroshimensis</name>
    <dbReference type="NCBI Taxonomy" id="66424"/>
    <lineage>
        <taxon>Bacteria</taxon>
        <taxon>Bacillati</taxon>
        <taxon>Actinomycetota</taxon>
        <taxon>Actinomycetes</taxon>
        <taxon>Kitasatosporales</taxon>
        <taxon>Streptomycetaceae</taxon>
        <taxon>Streptomyces</taxon>
    </lineage>
</organism>
<dbReference type="PANTHER" id="PTHR11261">
    <property type="entry name" value="INTERPHOTORECEPTOR RETINOID-BINDING PROTEIN"/>
    <property type="match status" value="1"/>
</dbReference>
<dbReference type="Proteomes" id="UP000659223">
    <property type="component" value="Unassembled WGS sequence"/>
</dbReference>
<reference evidence="5" key="1">
    <citation type="journal article" date="2019" name="Int. J. Syst. Evol. Microbiol.">
        <title>The Global Catalogue of Microorganisms (GCM) 10K type strain sequencing project: providing services to taxonomists for standard genome sequencing and annotation.</title>
        <authorList>
            <consortium name="The Broad Institute Genomics Platform"/>
            <consortium name="The Broad Institute Genome Sequencing Center for Infectious Disease"/>
            <person name="Wu L."/>
            <person name="Ma J."/>
        </authorList>
    </citation>
    <scope>NUCLEOTIDE SEQUENCE [LARGE SCALE GENOMIC DNA]</scope>
    <source>
        <strain evidence="5">JCM 4586</strain>
    </source>
</reference>
<feature type="domain" description="Tail specific protease" evidence="3">
    <location>
        <begin position="247"/>
        <end position="458"/>
    </location>
</feature>
<dbReference type="InterPro" id="IPR005151">
    <property type="entry name" value="Tail-specific_protease"/>
</dbReference>
<sequence>MTARSRTAALFLASAVLLTTAASTGSALAAPRPAPLDGAWRMDGYGTVVSIEDGGRRLRTYDTTAVSCLPGFRDATRTTAPGVFQQDKDAPITVTAQGRDRAVLSFGDNVGHRTLRRLPALPAECRDTPAKADDLRAGTPRAGNLRVFDVFWQTYAENYPFFAQKGINWKDVREKFRPRAAAAADDTALFEVLKGMIEPLHDAHTGIIADPEKREGRFGGHREDTTVPDRDGMLRIAGAVKESVGVPEDQWRTWGNGLISYAETPDRTGYLRITRFQSYTEDGGYAEDSAIVDRALDEIFTAARTRGPGALRGLVLDLRFNGGGSDRLALRVAERLTDRPYLAYLKHARNDPQDPRRFTPEQPVTATPHRGPVYTGPVAVLTGRLTMSAGETLTQALMGRTQPTERIGENTQGAFSDTLDRRLPNGWSFLLPNEEFLSARDHRTTYDIKGISPDVATPVFTEEEFRAHRDSALAEARKFVARAGR</sequence>
<evidence type="ECO:0000256" key="1">
    <source>
        <dbReference type="SAM" id="MobiDB-lite"/>
    </source>
</evidence>
<dbReference type="CDD" id="cd07563">
    <property type="entry name" value="Peptidase_S41_IRBP"/>
    <property type="match status" value="1"/>
</dbReference>
<dbReference type="SMART" id="SM00245">
    <property type="entry name" value="TSPc"/>
    <property type="match status" value="1"/>
</dbReference>
<dbReference type="Gene3D" id="3.30.750.44">
    <property type="match status" value="1"/>
</dbReference>
<accession>A0ABQ2ZDK7</accession>
<proteinExistence type="predicted"/>
<gene>
    <name evidence="4" type="ORF">GCM10010324_67980</name>
</gene>
<evidence type="ECO:0000256" key="2">
    <source>
        <dbReference type="SAM" id="SignalP"/>
    </source>
</evidence>
<keyword evidence="2" id="KW-0732">Signal</keyword>
<feature type="chain" id="PRO_5047246256" evidence="2">
    <location>
        <begin position="30"/>
        <end position="485"/>
    </location>
</feature>
<dbReference type="InterPro" id="IPR028204">
    <property type="entry name" value="Tricorn_C1"/>
</dbReference>
<dbReference type="RefSeq" id="WP_190025622.1">
    <property type="nucleotide sequence ID" value="NZ_BMUT01000026.1"/>
</dbReference>
<dbReference type="PANTHER" id="PTHR11261:SF3">
    <property type="entry name" value="RETINOL-BINDING PROTEIN 3"/>
    <property type="match status" value="1"/>
</dbReference>
<protein>
    <submittedName>
        <fullName evidence="4">Peptidase</fullName>
    </submittedName>
</protein>
<evidence type="ECO:0000313" key="5">
    <source>
        <dbReference type="Proteomes" id="UP000659223"/>
    </source>
</evidence>
<name>A0ABQ2ZDK7_9ACTN</name>
<dbReference type="EMBL" id="BMUT01000026">
    <property type="protein sequence ID" value="GGY11664.1"/>
    <property type="molecule type" value="Genomic_DNA"/>
</dbReference>
<feature type="region of interest" description="Disordered" evidence="1">
    <location>
        <begin position="350"/>
        <end position="372"/>
    </location>
</feature>
<feature type="signal peptide" evidence="2">
    <location>
        <begin position="1"/>
        <end position="29"/>
    </location>
</feature>
<dbReference type="Gene3D" id="3.90.226.10">
    <property type="entry name" value="2-enoyl-CoA Hydratase, Chain A, domain 1"/>
    <property type="match status" value="1"/>
</dbReference>
<feature type="compositionally biased region" description="Basic and acidic residues" evidence="1">
    <location>
        <begin position="350"/>
        <end position="359"/>
    </location>
</feature>
<dbReference type="Pfam" id="PF03572">
    <property type="entry name" value="Peptidase_S41"/>
    <property type="match status" value="1"/>
</dbReference>
<dbReference type="InterPro" id="IPR029045">
    <property type="entry name" value="ClpP/crotonase-like_dom_sf"/>
</dbReference>
<dbReference type="SUPFAM" id="SSF52096">
    <property type="entry name" value="ClpP/crotonase"/>
    <property type="match status" value="1"/>
</dbReference>
<keyword evidence="5" id="KW-1185">Reference proteome</keyword>
<evidence type="ECO:0000313" key="4">
    <source>
        <dbReference type="EMBL" id="GGY11664.1"/>
    </source>
</evidence>